<dbReference type="Proteomes" id="UP000053199">
    <property type="component" value="Unassembled WGS sequence"/>
</dbReference>
<dbReference type="OrthoDB" id="3254236at2"/>
<dbReference type="EMBL" id="LNQM01000004">
    <property type="protein sequence ID" value="KSU75891.1"/>
    <property type="molecule type" value="Genomic_DNA"/>
</dbReference>
<name>A0A0V8IMA4_9MICC</name>
<evidence type="ECO:0000259" key="1">
    <source>
        <dbReference type="PROSITE" id="PS51186"/>
    </source>
</evidence>
<dbReference type="RefSeq" id="WP_058268185.1">
    <property type="nucleotide sequence ID" value="NZ_FMAZ01000004.1"/>
</dbReference>
<evidence type="ECO:0000313" key="3">
    <source>
        <dbReference type="Proteomes" id="UP000053199"/>
    </source>
</evidence>
<protein>
    <recommendedName>
        <fullName evidence="1">N-acetyltransferase domain-containing protein</fullName>
    </recommendedName>
</protein>
<reference evidence="2 3" key="1">
    <citation type="journal article" date="2014" name="Arch. Microbiol.">
        <title>Arthrobacter enclensis sp. nov., isolated from sediment sample.</title>
        <authorList>
            <person name="Dastager S.G."/>
            <person name="Liu Q."/>
            <person name="Tang S.K."/>
            <person name="Krishnamurthi S."/>
            <person name="Lee J.C."/>
            <person name="Li W.J."/>
        </authorList>
    </citation>
    <scope>NUCLEOTIDE SEQUENCE [LARGE SCALE GENOMIC DNA]</scope>
    <source>
        <strain evidence="2 3">NIO-1008</strain>
    </source>
</reference>
<dbReference type="Gene3D" id="3.40.630.30">
    <property type="match status" value="1"/>
</dbReference>
<dbReference type="SUPFAM" id="SSF55729">
    <property type="entry name" value="Acyl-CoA N-acyltransferases (Nat)"/>
    <property type="match status" value="1"/>
</dbReference>
<sequence length="162" mass="17164">MLIRELASADLPSLDAVCDACGRERWSAASVSPRSDRLVLVAVEAGQVVGTAKTHFHSTPDGAAPAGHYLGGLLVVPDFRRRSLGSALTRARMEWAWSRAPSVFYFTNEHNAASLAMHEALGFRPAGRFAAIHGVTADNGASELLLFAAARPGLAAARQRTA</sequence>
<evidence type="ECO:0000313" key="2">
    <source>
        <dbReference type="EMBL" id="KSU75891.1"/>
    </source>
</evidence>
<dbReference type="InterPro" id="IPR016181">
    <property type="entry name" value="Acyl_CoA_acyltransferase"/>
</dbReference>
<dbReference type="InterPro" id="IPR000182">
    <property type="entry name" value="GNAT_dom"/>
</dbReference>
<gene>
    <name evidence="2" type="ORF">AS031_10925</name>
</gene>
<feature type="domain" description="N-acetyltransferase" evidence="1">
    <location>
        <begin position="1"/>
        <end position="149"/>
    </location>
</feature>
<accession>A0A0V8IMA4</accession>
<dbReference type="CDD" id="cd04301">
    <property type="entry name" value="NAT_SF"/>
    <property type="match status" value="1"/>
</dbReference>
<dbReference type="PANTHER" id="PTHR43072">
    <property type="entry name" value="N-ACETYLTRANSFERASE"/>
    <property type="match status" value="1"/>
</dbReference>
<keyword evidence="3" id="KW-1185">Reference proteome</keyword>
<dbReference type="PROSITE" id="PS51186">
    <property type="entry name" value="GNAT"/>
    <property type="match status" value="1"/>
</dbReference>
<dbReference type="Pfam" id="PF00583">
    <property type="entry name" value="Acetyltransf_1"/>
    <property type="match status" value="1"/>
</dbReference>
<proteinExistence type="predicted"/>
<comment type="caution">
    <text evidence="2">The sequence shown here is derived from an EMBL/GenBank/DDBJ whole genome shotgun (WGS) entry which is preliminary data.</text>
</comment>
<organism evidence="2 3">
    <name type="scientific">Pseudarthrobacter enclensis</name>
    <dbReference type="NCBI Taxonomy" id="993070"/>
    <lineage>
        <taxon>Bacteria</taxon>
        <taxon>Bacillati</taxon>
        <taxon>Actinomycetota</taxon>
        <taxon>Actinomycetes</taxon>
        <taxon>Micrococcales</taxon>
        <taxon>Micrococcaceae</taxon>
        <taxon>Pseudarthrobacter</taxon>
    </lineage>
</organism>
<dbReference type="AlphaFoldDB" id="A0A0V8IMA4"/>
<dbReference type="STRING" id="993070.AS031_10925"/>
<dbReference type="GO" id="GO:0016747">
    <property type="term" value="F:acyltransferase activity, transferring groups other than amino-acyl groups"/>
    <property type="evidence" value="ECO:0007669"/>
    <property type="project" value="InterPro"/>
</dbReference>